<proteinExistence type="predicted"/>
<dbReference type="SUPFAM" id="SSF47090">
    <property type="entry name" value="PGBD-like"/>
    <property type="match status" value="2"/>
</dbReference>
<dbReference type="Proteomes" id="UP000035763">
    <property type="component" value="Unassembled WGS sequence"/>
</dbReference>
<evidence type="ECO:0000313" key="5">
    <source>
        <dbReference type="Proteomes" id="UP000035763"/>
    </source>
</evidence>
<name>W6JVR0_9MICO</name>
<protein>
    <recommendedName>
        <fullName evidence="6">Peptidoglycan binding-like domain-containing protein</fullName>
    </recommendedName>
</protein>
<organism evidence="4 5">
    <name type="scientific">Nostocoides australiense Ben110</name>
    <dbReference type="NCBI Taxonomy" id="1193182"/>
    <lineage>
        <taxon>Bacteria</taxon>
        <taxon>Bacillati</taxon>
        <taxon>Actinomycetota</taxon>
        <taxon>Actinomycetes</taxon>
        <taxon>Micrococcales</taxon>
        <taxon>Intrasporangiaceae</taxon>
        <taxon>Nostocoides</taxon>
    </lineage>
</organism>
<gene>
    <name evidence="4" type="ORF">BN11_1870005</name>
</gene>
<evidence type="ECO:0000256" key="1">
    <source>
        <dbReference type="SAM" id="SignalP"/>
    </source>
</evidence>
<dbReference type="InterPro" id="IPR058593">
    <property type="entry name" value="ARB_07466-like_C"/>
</dbReference>
<accession>W6JVR0</accession>
<dbReference type="InterPro" id="IPR036365">
    <property type="entry name" value="PGBD-like_sf"/>
</dbReference>
<dbReference type="OrthoDB" id="5181100at2"/>
<evidence type="ECO:0000259" key="3">
    <source>
        <dbReference type="Pfam" id="PF26571"/>
    </source>
</evidence>
<dbReference type="InterPro" id="IPR002477">
    <property type="entry name" value="Peptidoglycan-bd-like"/>
</dbReference>
<dbReference type="Gene3D" id="1.10.101.10">
    <property type="entry name" value="PGBD-like superfamily/PGBD"/>
    <property type="match status" value="2"/>
</dbReference>
<keyword evidence="5" id="KW-1185">Reference proteome</keyword>
<reference evidence="4 5" key="1">
    <citation type="journal article" date="2013" name="ISME J.">
        <title>A metabolic model for members of the genus Tetrasphaera involved in enhanced biological phosphorus removal.</title>
        <authorList>
            <person name="Kristiansen R."/>
            <person name="Nguyen H.T.T."/>
            <person name="Saunders A.M."/>
            <person name="Nielsen J.L."/>
            <person name="Wimmer R."/>
            <person name="Le V.Q."/>
            <person name="McIlroy S.J."/>
            <person name="Petrovski S."/>
            <person name="Seviour R.J."/>
            <person name="Calteau A."/>
            <person name="Nielsen K.L."/>
            <person name="Nielsen P.H."/>
        </authorList>
    </citation>
    <scope>NUCLEOTIDE SEQUENCE [LARGE SCALE GENOMIC DNA]</scope>
    <source>
        <strain evidence="4 5">Ben110</strain>
    </source>
</reference>
<dbReference type="Pfam" id="PF01471">
    <property type="entry name" value="PG_binding_1"/>
    <property type="match status" value="2"/>
</dbReference>
<dbReference type="STRING" id="1193182.BN11_1870005"/>
<dbReference type="RefSeq" id="WP_048698139.1">
    <property type="nucleotide sequence ID" value="NZ_HG764815.1"/>
</dbReference>
<evidence type="ECO:0008006" key="6">
    <source>
        <dbReference type="Google" id="ProtNLM"/>
    </source>
</evidence>
<evidence type="ECO:0000313" key="4">
    <source>
        <dbReference type="EMBL" id="CCH72665.1"/>
    </source>
</evidence>
<feature type="chain" id="PRO_5004878990" description="Peptidoglycan binding-like domain-containing protein" evidence="1">
    <location>
        <begin position="26"/>
        <end position="375"/>
    </location>
</feature>
<evidence type="ECO:0000259" key="2">
    <source>
        <dbReference type="Pfam" id="PF01471"/>
    </source>
</evidence>
<feature type="domain" description="ARB-07466-like C-terminal" evidence="3">
    <location>
        <begin position="57"/>
        <end position="167"/>
    </location>
</feature>
<keyword evidence="1" id="KW-0732">Signal</keyword>
<dbReference type="Pfam" id="PF26571">
    <property type="entry name" value="VldE"/>
    <property type="match status" value="1"/>
</dbReference>
<sequence>MSTATRRLIAPAVVTALAVPTIAAAAVPPPPKPPVTLPSAVDVSMPYEGQVFCELVTRPGVADFAKTVSTHYSRTDYHTVRTCLGDVSEHYDGRALDWMLSAYDPEDKAIADSVTKWLTQPVNGVYGANARRLGIMYIIWNGKTWKSYRNPETWTTYTGAVPHTDHIHFSFAWDGACKRTSWWTGKALTTVSMAKCGSSNGPLVSVETEFTQYKDTLLMLGSKGDAVVLAQQNLGVPADGDFGPITRSAVINFQKKWKLDVTGRVNKGVWNQMERQQYPLIKYRSTTVLRKGMSGGQAIKDAQRALRITQDGIFGSGMEAAVKRIQGKYRLAQTGVIRPLTWAALDEELRSRMRQAEFDAGIDKAAAEVLLSAIR</sequence>
<dbReference type="EMBL" id="CAJA01000098">
    <property type="protein sequence ID" value="CCH72665.1"/>
    <property type="molecule type" value="Genomic_DNA"/>
</dbReference>
<feature type="domain" description="Peptidoglycan binding-like" evidence="2">
    <location>
        <begin position="236"/>
        <end position="273"/>
    </location>
</feature>
<dbReference type="AlphaFoldDB" id="W6JVR0"/>
<dbReference type="InterPro" id="IPR036366">
    <property type="entry name" value="PGBDSf"/>
</dbReference>
<comment type="caution">
    <text evidence="4">The sequence shown here is derived from an EMBL/GenBank/DDBJ whole genome shotgun (WGS) entry which is preliminary data.</text>
</comment>
<feature type="signal peptide" evidence="1">
    <location>
        <begin position="1"/>
        <end position="25"/>
    </location>
</feature>
<feature type="domain" description="Peptidoglycan binding-like" evidence="2">
    <location>
        <begin position="308"/>
        <end position="345"/>
    </location>
</feature>